<evidence type="ECO:0000256" key="3">
    <source>
        <dbReference type="ARBA" id="ARBA00022679"/>
    </source>
</evidence>
<dbReference type="GO" id="GO:0043842">
    <property type="term" value="F:Kdo transferase activity"/>
    <property type="evidence" value="ECO:0007669"/>
    <property type="project" value="UniProtKB-EC"/>
</dbReference>
<evidence type="ECO:0000256" key="4">
    <source>
        <dbReference type="ARBA" id="ARBA00031445"/>
    </source>
</evidence>
<name>A0AAN9LZT1_CANGL</name>
<feature type="site" description="Transition state stabilizer" evidence="7">
    <location>
        <position position="222"/>
    </location>
</feature>
<dbReference type="EC" id="2.4.99.12" evidence="2"/>
<evidence type="ECO:0000256" key="7">
    <source>
        <dbReference type="PIRSR" id="PIRSR639901-2"/>
    </source>
</evidence>
<evidence type="ECO:0000259" key="8">
    <source>
        <dbReference type="Pfam" id="PF04413"/>
    </source>
</evidence>
<dbReference type="GO" id="GO:0009245">
    <property type="term" value="P:lipid A biosynthetic process"/>
    <property type="evidence" value="ECO:0007669"/>
    <property type="project" value="TreeGrafter"/>
</dbReference>
<comment type="caution">
    <text evidence="9">The sequence shown here is derived from an EMBL/GenBank/DDBJ whole genome shotgun (WGS) entry which is preliminary data.</text>
</comment>
<dbReference type="Pfam" id="PF04413">
    <property type="entry name" value="Glycos_transf_N"/>
    <property type="match status" value="1"/>
</dbReference>
<evidence type="ECO:0000256" key="5">
    <source>
        <dbReference type="ARBA" id="ARBA00049183"/>
    </source>
</evidence>
<dbReference type="InterPro" id="IPR007507">
    <property type="entry name" value="Glycos_transf_N"/>
</dbReference>
<feature type="active site" description="Proton acceptor" evidence="6">
    <location>
        <position position="72"/>
    </location>
</feature>
<dbReference type="InterPro" id="IPR038107">
    <property type="entry name" value="Glycos_transf_N_sf"/>
</dbReference>
<accession>A0AAN9LZT1</accession>
<proteinExistence type="inferred from homology"/>
<gene>
    <name evidence="9" type="ORF">VNO77_16034</name>
</gene>
<dbReference type="Proteomes" id="UP001367508">
    <property type="component" value="Unassembled WGS sequence"/>
</dbReference>
<keyword evidence="3" id="KW-0808">Transferase</keyword>
<comment type="similarity">
    <text evidence="1">Belongs to the glycosyltransferase group 1 family. Glycosyltransferase 30 subfamily.</text>
</comment>
<sequence>MTWTMRMKKGLAVYKIYRALSYGLSPLIRLHLRWRRFRGLEHPRRWPERLGRPSQPRRPGPLLWFHAVSLGEGMIAIPVIKHCIRKMPHVNVLMTITTMSAFEVLSNSLPSEIILQFSPLDTPTSIHSFLDYWKPNTIVLMESELWPNLIMDASRNGITLALLNARMSEKSFKIWSGSVLLPLISLMLSKFSLIVPLSTEQGIRFQLLQAPPYIINFSGDLKYVIEDFGVNQRGRNNIDNLRLQLTQKQVWMASSIHRGEEEIVLGVHIALMQQLPNVMTIIVPRHPPQGREIAKKLEKEGQNVVLRSQYDKFKPGTNIYVVDTLGELRHLYTLTPIAVIGGSLLPGLSGHNITEAAAAGCAVLTGCHIGHFSHMVVEMQRSNPLSVLQVSGQVELEKALIELFTSATHLEARRSAAKEAFCRLSCGIVENIWSLLNFHIFSRLSAEETKSLRL</sequence>
<reference evidence="9 10" key="1">
    <citation type="submission" date="2024-01" db="EMBL/GenBank/DDBJ databases">
        <title>The genomes of 5 underutilized Papilionoideae crops provide insights into root nodulation and disease resistanc.</title>
        <authorList>
            <person name="Jiang F."/>
        </authorList>
    </citation>
    <scope>NUCLEOTIDE SEQUENCE [LARGE SCALE GENOMIC DNA]</scope>
    <source>
        <strain evidence="9">LVBAO_FW01</strain>
        <tissue evidence="9">Leaves</tissue>
    </source>
</reference>
<dbReference type="FunFam" id="3.40.50.11720:FF:000001">
    <property type="entry name" value="3-deoxy-D-manno-octulosonic acid transferase"/>
    <property type="match status" value="1"/>
</dbReference>
<dbReference type="InterPro" id="IPR039901">
    <property type="entry name" value="Kdotransferase"/>
</dbReference>
<keyword evidence="10" id="KW-1185">Reference proteome</keyword>
<evidence type="ECO:0000313" key="9">
    <source>
        <dbReference type="EMBL" id="KAK7345430.1"/>
    </source>
</evidence>
<dbReference type="AlphaFoldDB" id="A0AAN9LZT1"/>
<comment type="catalytic activity">
    <reaction evidence="5">
        <text>lipid IVA (E. coli) + CMP-3-deoxy-beta-D-manno-octulosonate = alpha-Kdo-(2-&gt;6)-lipid IVA (E. coli) + CMP + H(+)</text>
        <dbReference type="Rhea" id="RHEA:28066"/>
        <dbReference type="ChEBI" id="CHEBI:15378"/>
        <dbReference type="ChEBI" id="CHEBI:58603"/>
        <dbReference type="ChEBI" id="CHEBI:60364"/>
        <dbReference type="ChEBI" id="CHEBI:60377"/>
        <dbReference type="ChEBI" id="CHEBI:85987"/>
        <dbReference type="EC" id="2.4.99.12"/>
    </reaction>
</comment>
<dbReference type="GO" id="GO:0005886">
    <property type="term" value="C:plasma membrane"/>
    <property type="evidence" value="ECO:0007669"/>
    <property type="project" value="TreeGrafter"/>
</dbReference>
<evidence type="ECO:0000256" key="2">
    <source>
        <dbReference type="ARBA" id="ARBA00012621"/>
    </source>
</evidence>
<evidence type="ECO:0000313" key="10">
    <source>
        <dbReference type="Proteomes" id="UP001367508"/>
    </source>
</evidence>
<dbReference type="FunFam" id="3.40.50.2000:FF:000032">
    <property type="entry name" value="3-deoxy-D-manno-octulosonic acid transferase"/>
    <property type="match status" value="1"/>
</dbReference>
<protein>
    <recommendedName>
        <fullName evidence="2">lipid IVA 3-deoxy-D-manno-octulosonic acid transferase</fullName>
        <ecNumber evidence="2">2.4.99.12</ecNumber>
    </recommendedName>
    <alternativeName>
        <fullName evidence="4">Lipid IV(A) 3-deoxy-D-manno-octulosonic acid transferase</fullName>
    </alternativeName>
</protein>
<feature type="domain" description="3-deoxy-D-manno-octulosonic-acid transferase N-terminal" evidence="8">
    <location>
        <begin position="45"/>
        <end position="224"/>
    </location>
</feature>
<dbReference type="PANTHER" id="PTHR42755">
    <property type="entry name" value="3-DEOXY-MANNO-OCTULOSONATE CYTIDYLYLTRANSFERASE"/>
    <property type="match status" value="1"/>
</dbReference>
<dbReference type="Gene3D" id="3.40.50.11720">
    <property type="entry name" value="3-Deoxy-D-manno-octulosonic-acid transferase, N-terminal domain"/>
    <property type="match status" value="1"/>
</dbReference>
<evidence type="ECO:0000256" key="1">
    <source>
        <dbReference type="ARBA" id="ARBA00006380"/>
    </source>
</evidence>
<feature type="site" description="Transition state stabilizer" evidence="7">
    <location>
        <position position="142"/>
    </location>
</feature>
<dbReference type="EMBL" id="JAYMYQ010000003">
    <property type="protein sequence ID" value="KAK7345430.1"/>
    <property type="molecule type" value="Genomic_DNA"/>
</dbReference>
<evidence type="ECO:0000256" key="6">
    <source>
        <dbReference type="PIRSR" id="PIRSR639901-1"/>
    </source>
</evidence>
<dbReference type="PANTHER" id="PTHR42755:SF1">
    <property type="entry name" value="3-DEOXY-D-MANNO-OCTULOSONIC ACID TRANSFERASE, MITOCHONDRIAL-RELATED"/>
    <property type="match status" value="1"/>
</dbReference>
<dbReference type="Gene3D" id="3.40.50.2000">
    <property type="entry name" value="Glycogen Phosphorylase B"/>
    <property type="match status" value="1"/>
</dbReference>
<organism evidence="9 10">
    <name type="scientific">Canavalia gladiata</name>
    <name type="common">Sword bean</name>
    <name type="synonym">Dolichos gladiatus</name>
    <dbReference type="NCBI Taxonomy" id="3824"/>
    <lineage>
        <taxon>Eukaryota</taxon>
        <taxon>Viridiplantae</taxon>
        <taxon>Streptophyta</taxon>
        <taxon>Embryophyta</taxon>
        <taxon>Tracheophyta</taxon>
        <taxon>Spermatophyta</taxon>
        <taxon>Magnoliopsida</taxon>
        <taxon>eudicotyledons</taxon>
        <taxon>Gunneridae</taxon>
        <taxon>Pentapetalae</taxon>
        <taxon>rosids</taxon>
        <taxon>fabids</taxon>
        <taxon>Fabales</taxon>
        <taxon>Fabaceae</taxon>
        <taxon>Papilionoideae</taxon>
        <taxon>50 kb inversion clade</taxon>
        <taxon>NPAAA clade</taxon>
        <taxon>indigoferoid/millettioid clade</taxon>
        <taxon>Phaseoleae</taxon>
        <taxon>Canavalia</taxon>
    </lineage>
</organism>